<organism evidence="2 3">
    <name type="scientific">Pelobates cultripes</name>
    <name type="common">Western spadefoot toad</name>
    <dbReference type="NCBI Taxonomy" id="61616"/>
    <lineage>
        <taxon>Eukaryota</taxon>
        <taxon>Metazoa</taxon>
        <taxon>Chordata</taxon>
        <taxon>Craniata</taxon>
        <taxon>Vertebrata</taxon>
        <taxon>Euteleostomi</taxon>
        <taxon>Amphibia</taxon>
        <taxon>Batrachia</taxon>
        <taxon>Anura</taxon>
        <taxon>Pelobatoidea</taxon>
        <taxon>Pelobatidae</taxon>
        <taxon>Pelobates</taxon>
    </lineage>
</organism>
<dbReference type="EMBL" id="OW240914">
    <property type="protein sequence ID" value="CAH2277389.1"/>
    <property type="molecule type" value="Genomic_DNA"/>
</dbReference>
<feature type="compositionally biased region" description="Polar residues" evidence="1">
    <location>
        <begin position="25"/>
        <end position="46"/>
    </location>
</feature>
<dbReference type="Proteomes" id="UP001295444">
    <property type="component" value="Chromosome 03"/>
</dbReference>
<feature type="compositionally biased region" description="Polar residues" evidence="1">
    <location>
        <begin position="66"/>
        <end position="78"/>
    </location>
</feature>
<reference evidence="2" key="1">
    <citation type="submission" date="2022-03" db="EMBL/GenBank/DDBJ databases">
        <authorList>
            <person name="Alioto T."/>
            <person name="Alioto T."/>
            <person name="Gomez Garrido J."/>
        </authorList>
    </citation>
    <scope>NUCLEOTIDE SEQUENCE</scope>
</reference>
<proteinExistence type="predicted"/>
<feature type="compositionally biased region" description="Basic residues" evidence="1">
    <location>
        <begin position="1"/>
        <end position="12"/>
    </location>
</feature>
<evidence type="ECO:0000313" key="3">
    <source>
        <dbReference type="Proteomes" id="UP001295444"/>
    </source>
</evidence>
<accession>A0AAD1RU12</accession>
<evidence type="ECO:0000313" key="2">
    <source>
        <dbReference type="EMBL" id="CAH2277389.1"/>
    </source>
</evidence>
<name>A0AAD1RU12_PELCU</name>
<feature type="compositionally biased region" description="Basic and acidic residues" evidence="1">
    <location>
        <begin position="56"/>
        <end position="65"/>
    </location>
</feature>
<protein>
    <submittedName>
        <fullName evidence="2">Uncharacterized protein</fullName>
    </submittedName>
</protein>
<sequence>MAALPAHKHMQHLQHNAAPPPPKHQTASTSIPLWTLNTETSPNHTPCMQAAPHTKWRTEEEEGHRNTTPAQATHSPSA</sequence>
<feature type="region of interest" description="Disordered" evidence="1">
    <location>
        <begin position="1"/>
        <end position="78"/>
    </location>
</feature>
<gene>
    <name evidence="2" type="ORF">PECUL_23A037596</name>
</gene>
<evidence type="ECO:0000256" key="1">
    <source>
        <dbReference type="SAM" id="MobiDB-lite"/>
    </source>
</evidence>
<keyword evidence="3" id="KW-1185">Reference proteome</keyword>
<dbReference type="AlphaFoldDB" id="A0AAD1RU12"/>